<dbReference type="KEGG" id="gac:GACE_0952"/>
<proteinExistence type="predicted"/>
<reference evidence="10 11" key="1">
    <citation type="journal article" date="2015" name="Appl. Environ. Microbiol.">
        <title>The Geoglobus acetivorans genome: Fe(III) reduction, acetate utilization, autotrophic growth, and degradation of aromatic compounds in a hyperthermophilic archaeon.</title>
        <authorList>
            <person name="Mardanov A.V."/>
            <person name="Slododkina G.B."/>
            <person name="Slobodkin A.I."/>
            <person name="Beletsky A.V."/>
            <person name="Gavrilov S.N."/>
            <person name="Kublanov I.V."/>
            <person name="Bonch-Osmolovskaya E.A."/>
            <person name="Skryabin K.G."/>
            <person name="Ravin N.V."/>
        </authorList>
    </citation>
    <scope>NUCLEOTIDE SEQUENCE [LARGE SCALE GENOMIC DNA]</scope>
    <source>
        <strain evidence="10 11">SBH6</strain>
    </source>
</reference>
<keyword evidence="7 9" id="KW-0472">Membrane</keyword>
<feature type="transmembrane region" description="Helical" evidence="9">
    <location>
        <begin position="46"/>
        <end position="67"/>
    </location>
</feature>
<organism evidence="10 11">
    <name type="scientific">Geoglobus acetivorans</name>
    <dbReference type="NCBI Taxonomy" id="565033"/>
    <lineage>
        <taxon>Archaea</taxon>
        <taxon>Methanobacteriati</taxon>
        <taxon>Methanobacteriota</taxon>
        <taxon>Archaeoglobi</taxon>
        <taxon>Archaeoglobales</taxon>
        <taxon>Archaeoglobaceae</taxon>
        <taxon>Geoglobus</taxon>
    </lineage>
</organism>
<feature type="transmembrane region" description="Helical" evidence="9">
    <location>
        <begin position="74"/>
        <end position="92"/>
    </location>
</feature>
<dbReference type="InterPro" id="IPR014522">
    <property type="entry name" value="ArtA"/>
</dbReference>
<dbReference type="Pfam" id="PF09721">
    <property type="entry name" value="Exosortase_EpsH"/>
    <property type="match status" value="1"/>
</dbReference>
<evidence type="ECO:0000256" key="1">
    <source>
        <dbReference type="ARBA" id="ARBA00004651"/>
    </source>
</evidence>
<dbReference type="InterPro" id="IPR026392">
    <property type="entry name" value="Exo/Archaeosortase_dom"/>
</dbReference>
<sequence length="251" mass="28867">MFEFLSLAFMAIFIFTRNRLMGFLGWHFFGLSWLFKVPHYLEISDYFNTGVMVLAFLTFTFLGLTIFRTDRLEVFLSATSVALISSFVYFSFSLTPLKAILIEHTRDTTVWLARNLGFEFTPFGYNLIEYMGKYVEIILACTGIESMALFAGIAISTSAELKRRLYAFMASVPVIYVLNLLRNVFIVAAFGGEWFGPESFYIAHHIISKVLATIALIVISLTVFRFLPEFADMIFNLKDEVVRAWSRQERE</sequence>
<comment type="subcellular location">
    <subcellularLocation>
        <location evidence="1">Cell membrane</location>
        <topology evidence="1">Multi-pass membrane protein</topology>
    </subcellularLocation>
</comment>
<evidence type="ECO:0000256" key="7">
    <source>
        <dbReference type="ARBA" id="ARBA00023136"/>
    </source>
</evidence>
<dbReference type="Proteomes" id="UP000030624">
    <property type="component" value="Chromosome"/>
</dbReference>
<evidence type="ECO:0000256" key="5">
    <source>
        <dbReference type="ARBA" id="ARBA00022801"/>
    </source>
</evidence>
<dbReference type="GeneID" id="24797542"/>
<keyword evidence="4 9" id="KW-0812">Transmembrane</keyword>
<dbReference type="RefSeq" id="WP_048091591.1">
    <property type="nucleotide sequence ID" value="NZ_CP009552.1"/>
</dbReference>
<evidence type="ECO:0000256" key="3">
    <source>
        <dbReference type="ARBA" id="ARBA00022670"/>
    </source>
</evidence>
<dbReference type="NCBIfam" id="TIGR04125">
    <property type="entry name" value="exosort_PGF_TRM"/>
    <property type="match status" value="1"/>
</dbReference>
<dbReference type="GO" id="GO:0006508">
    <property type="term" value="P:proteolysis"/>
    <property type="evidence" value="ECO:0007669"/>
    <property type="project" value="UniProtKB-KW"/>
</dbReference>
<dbReference type="InterPro" id="IPR019127">
    <property type="entry name" value="Exosortase"/>
</dbReference>
<dbReference type="HOGENOM" id="CLU_065734_0_0_2"/>
<protein>
    <submittedName>
        <fullName evidence="10">Cytochrome oxidase, subunit I</fullName>
    </submittedName>
</protein>
<evidence type="ECO:0000313" key="10">
    <source>
        <dbReference type="EMBL" id="AIY89999.1"/>
    </source>
</evidence>
<keyword evidence="3" id="KW-0645">Protease</keyword>
<keyword evidence="2" id="KW-1003">Cell membrane</keyword>
<feature type="transmembrane region" description="Helical" evidence="9">
    <location>
        <begin position="134"/>
        <end position="153"/>
    </location>
</feature>
<dbReference type="PIRSF" id="PIRSF025737">
    <property type="entry name" value="Cyco1"/>
    <property type="match status" value="1"/>
</dbReference>
<gene>
    <name evidence="10" type="ORF">GACE_0952</name>
</gene>
<dbReference type="eggNOG" id="arCOG04471">
    <property type="taxonomic scope" value="Archaea"/>
</dbReference>
<evidence type="ECO:0000313" key="11">
    <source>
        <dbReference type="Proteomes" id="UP000030624"/>
    </source>
</evidence>
<dbReference type="NCBIfam" id="TIGR04178">
    <property type="entry name" value="exo_archaeo"/>
    <property type="match status" value="1"/>
</dbReference>
<dbReference type="GO" id="GO:0005886">
    <property type="term" value="C:plasma membrane"/>
    <property type="evidence" value="ECO:0007669"/>
    <property type="project" value="UniProtKB-SubCell"/>
</dbReference>
<keyword evidence="5" id="KW-0378">Hydrolase</keyword>
<evidence type="ECO:0000256" key="9">
    <source>
        <dbReference type="SAM" id="Phobius"/>
    </source>
</evidence>
<dbReference type="STRING" id="565033.GACE_0952"/>
<feature type="transmembrane region" description="Helical" evidence="9">
    <location>
        <begin position="165"/>
        <end position="190"/>
    </location>
</feature>
<accession>A0A0A7GD88</accession>
<feature type="active site" description="Proton donor" evidence="8">
    <location>
        <position position="182"/>
    </location>
</feature>
<dbReference type="GO" id="GO:0008233">
    <property type="term" value="F:peptidase activity"/>
    <property type="evidence" value="ECO:0007669"/>
    <property type="project" value="UniProtKB-KW"/>
</dbReference>
<evidence type="ECO:0000256" key="6">
    <source>
        <dbReference type="ARBA" id="ARBA00022989"/>
    </source>
</evidence>
<dbReference type="EMBL" id="CP009552">
    <property type="protein sequence ID" value="AIY89999.1"/>
    <property type="molecule type" value="Genomic_DNA"/>
</dbReference>
<feature type="active site" description="Acyl-thioester intermediate" evidence="8">
    <location>
        <position position="141"/>
    </location>
</feature>
<evidence type="ECO:0000256" key="4">
    <source>
        <dbReference type="ARBA" id="ARBA00022692"/>
    </source>
</evidence>
<name>A0A0A7GD88_GEOAI</name>
<feature type="transmembrane region" description="Helical" evidence="9">
    <location>
        <begin position="202"/>
        <end position="227"/>
    </location>
</feature>
<keyword evidence="6 9" id="KW-1133">Transmembrane helix</keyword>
<evidence type="ECO:0000256" key="8">
    <source>
        <dbReference type="PIRSR" id="PIRSR025737-1"/>
    </source>
</evidence>
<evidence type="ECO:0000256" key="2">
    <source>
        <dbReference type="ARBA" id="ARBA00022475"/>
    </source>
</evidence>
<dbReference type="AlphaFoldDB" id="A0A0A7GD88"/>